<evidence type="ECO:0000313" key="1">
    <source>
        <dbReference type="EMBL" id="MTJ44668.1"/>
    </source>
</evidence>
<comment type="caution">
    <text evidence="1">The sequence shown here is derived from an EMBL/GenBank/DDBJ whole genome shotgun (WGS) entry which is preliminary data.</text>
</comment>
<reference evidence="2" key="1">
    <citation type="journal article" date="2020" name="Toxins">
        <title>Phylogenomic Analysis of Secondary Metabolism in the Toxic Cyanobacterial Genera Anabaena, Dolichospermum and Aphanizomenon.</title>
        <authorList>
            <person name="Oesterholm J."/>
            <person name="Popin R.V."/>
            <person name="Fewer D.P."/>
            <person name="Sivonen K."/>
        </authorList>
    </citation>
    <scope>NUCLEOTIDE SEQUENCE [LARGE SCALE GENOMIC DNA]</scope>
    <source>
        <strain evidence="2">UHCC 0037</strain>
    </source>
</reference>
<dbReference type="EMBL" id="VILF01000004">
    <property type="protein sequence ID" value="MTJ44668.1"/>
    <property type="molecule type" value="Genomic_DNA"/>
</dbReference>
<organism evidence="1 2">
    <name type="scientific">Dolichospermum flos-aquae UHCC 0037</name>
    <dbReference type="NCBI Taxonomy" id="2590026"/>
    <lineage>
        <taxon>Bacteria</taxon>
        <taxon>Bacillati</taxon>
        <taxon>Cyanobacteriota</taxon>
        <taxon>Cyanophyceae</taxon>
        <taxon>Nostocales</taxon>
        <taxon>Aphanizomenonaceae</taxon>
        <taxon>Dolichospermum</taxon>
    </lineage>
</organism>
<protein>
    <submittedName>
        <fullName evidence="1">Glycosyltransferase</fullName>
    </submittedName>
</protein>
<gene>
    <name evidence="1" type="ORF">FJR39_16435</name>
</gene>
<dbReference type="Proteomes" id="UP001517388">
    <property type="component" value="Unassembled WGS sequence"/>
</dbReference>
<accession>A0ACC7S829</accession>
<evidence type="ECO:0000313" key="2">
    <source>
        <dbReference type="Proteomes" id="UP001517388"/>
    </source>
</evidence>
<name>A0ACC7S829_DOLFA</name>
<keyword evidence="2" id="KW-1185">Reference proteome</keyword>
<sequence>MRIIHILNHVQEIGNGIVNVAVDLACLQSQSGDDVAVISAGGGYEKLLNQFGVKHYEINQSRQPITMMKAAIAYRKIVQEFQPDIVHAHMMTGVVLARALRWENRYILVATVHNEFQPSSLLMGLADRVIAVSKAVKNSMVQRGIPKQKLRVICNGTLGSPRTRKISDYQPLSLQSPAIVTVAGMYKRKGITELIAAFEEIAQDFPEVHLYLVGNGPDKQIFESQAQATAVSHRIHFEGFQPEPQRYLLACDIFVLASHRDPCPLVLSEAREAGLAIVATEVDGIPEALDNGKAGILVLAQDSHQLAQALVKLLSDANILQEWKQRSQDNLEWLNVARVHQETLAVYEELNFQESFSPSTQPD</sequence>
<proteinExistence type="predicted"/>